<dbReference type="RefSeq" id="WP_256136831.1">
    <property type="nucleotide sequence ID" value="NZ_JANGAB010000124.1"/>
</dbReference>
<dbReference type="Proteomes" id="UP001205063">
    <property type="component" value="Unassembled WGS sequence"/>
</dbReference>
<dbReference type="GO" id="GO:0031167">
    <property type="term" value="P:rRNA methylation"/>
    <property type="evidence" value="ECO:0007669"/>
    <property type="project" value="InterPro"/>
</dbReference>
<feature type="non-terminal residue" evidence="3">
    <location>
        <position position="1"/>
    </location>
</feature>
<dbReference type="GO" id="GO:0003676">
    <property type="term" value="F:nucleic acid binding"/>
    <property type="evidence" value="ECO:0007669"/>
    <property type="project" value="InterPro"/>
</dbReference>
<dbReference type="PANTHER" id="PTHR43542:SF1">
    <property type="entry name" value="METHYLTRANSFERASE"/>
    <property type="match status" value="1"/>
</dbReference>
<proteinExistence type="predicted"/>
<keyword evidence="2" id="KW-0808">Transferase</keyword>
<comment type="caution">
    <text evidence="3">The sequence shown here is derived from an EMBL/GenBank/DDBJ whole genome shotgun (WGS) entry which is preliminary data.</text>
</comment>
<dbReference type="PROSITE" id="PS00092">
    <property type="entry name" value="N6_MTASE"/>
    <property type="match status" value="1"/>
</dbReference>
<dbReference type="SUPFAM" id="SSF53335">
    <property type="entry name" value="S-adenosyl-L-methionine-dependent methyltransferases"/>
    <property type="match status" value="1"/>
</dbReference>
<dbReference type="EMBL" id="JANGAB010000124">
    <property type="protein sequence ID" value="MCQ4950678.1"/>
    <property type="molecule type" value="Genomic_DNA"/>
</dbReference>
<dbReference type="Gene3D" id="3.40.50.150">
    <property type="entry name" value="Vaccinia Virus protein VP39"/>
    <property type="match status" value="1"/>
</dbReference>
<dbReference type="InterPro" id="IPR004398">
    <property type="entry name" value="RNA_MeTrfase_RsmD"/>
</dbReference>
<name>A0AAW5KED3_9FIRM</name>
<dbReference type="PANTHER" id="PTHR43542">
    <property type="entry name" value="METHYLTRANSFERASE"/>
    <property type="match status" value="1"/>
</dbReference>
<dbReference type="CDD" id="cd02440">
    <property type="entry name" value="AdoMet_MTases"/>
    <property type="match status" value="1"/>
</dbReference>
<organism evidence="3 4">
    <name type="scientific">Bittarella massiliensis</name>
    <name type="common">ex Durand et al. 2017</name>
    <dbReference type="NCBI Taxonomy" id="1720313"/>
    <lineage>
        <taxon>Bacteria</taxon>
        <taxon>Bacillati</taxon>
        <taxon>Bacillota</taxon>
        <taxon>Clostridia</taxon>
        <taxon>Eubacteriales</taxon>
        <taxon>Oscillospiraceae</taxon>
        <taxon>Bittarella (ex Durand et al. 2017)</taxon>
    </lineage>
</organism>
<gene>
    <name evidence="3" type="ORF">NE646_13630</name>
</gene>
<keyword evidence="1 3" id="KW-0489">Methyltransferase</keyword>
<sequence length="110" mass="12363">DQDRRSLEVIKRNVQAAKVAERARILQADALAYLARCRERFDFVVVDPPYHCGQYGEILAALAPVLAPGGKVLVEGERDLPLEESYGLLLKPKSYRYGKTVISLYQKGEE</sequence>
<dbReference type="InterPro" id="IPR029063">
    <property type="entry name" value="SAM-dependent_MTases_sf"/>
</dbReference>
<accession>A0AAW5KED3</accession>
<evidence type="ECO:0000256" key="1">
    <source>
        <dbReference type="ARBA" id="ARBA00022603"/>
    </source>
</evidence>
<evidence type="ECO:0000313" key="3">
    <source>
        <dbReference type="EMBL" id="MCQ4950678.1"/>
    </source>
</evidence>
<dbReference type="InterPro" id="IPR002052">
    <property type="entry name" value="DNA_methylase_N6_adenine_CS"/>
</dbReference>
<evidence type="ECO:0000313" key="4">
    <source>
        <dbReference type="Proteomes" id="UP001205063"/>
    </source>
</evidence>
<reference evidence="3" key="1">
    <citation type="submission" date="2022-06" db="EMBL/GenBank/DDBJ databases">
        <title>Isolation of gut microbiota from human fecal samples.</title>
        <authorList>
            <person name="Pamer E.G."/>
            <person name="Barat B."/>
            <person name="Waligurski E."/>
            <person name="Medina S."/>
            <person name="Paddock L."/>
            <person name="Mostad J."/>
        </authorList>
    </citation>
    <scope>NUCLEOTIDE SEQUENCE</scope>
    <source>
        <strain evidence="3">DFI.7.96</strain>
    </source>
</reference>
<dbReference type="Pfam" id="PF03602">
    <property type="entry name" value="Cons_hypoth95"/>
    <property type="match status" value="1"/>
</dbReference>
<protein>
    <submittedName>
        <fullName evidence="3">RsmD family RNA methyltransferase</fullName>
    </submittedName>
</protein>
<evidence type="ECO:0000256" key="2">
    <source>
        <dbReference type="ARBA" id="ARBA00022679"/>
    </source>
</evidence>
<dbReference type="AlphaFoldDB" id="A0AAW5KED3"/>
<dbReference type="GO" id="GO:0008168">
    <property type="term" value="F:methyltransferase activity"/>
    <property type="evidence" value="ECO:0007669"/>
    <property type="project" value="UniProtKB-KW"/>
</dbReference>